<protein>
    <recommendedName>
        <fullName evidence="3">ISAs1 family transposase</fullName>
    </recommendedName>
</protein>
<comment type="caution">
    <text evidence="1">The sequence shown here is derived from an EMBL/GenBank/DDBJ whole genome shotgun (WGS) entry which is preliminary data.</text>
</comment>
<organism evidence="1 2">
    <name type="scientific">Nonomuraea composti</name>
    <dbReference type="NCBI Taxonomy" id="2720023"/>
    <lineage>
        <taxon>Bacteria</taxon>
        <taxon>Bacillati</taxon>
        <taxon>Actinomycetota</taxon>
        <taxon>Actinomycetes</taxon>
        <taxon>Streptosporangiales</taxon>
        <taxon>Streptosporangiaceae</taxon>
        <taxon>Nonomuraea</taxon>
    </lineage>
</organism>
<dbReference type="Proteomes" id="UP000696294">
    <property type="component" value="Unassembled WGS sequence"/>
</dbReference>
<evidence type="ECO:0000313" key="1">
    <source>
        <dbReference type="EMBL" id="NJP98767.1"/>
    </source>
</evidence>
<keyword evidence="2" id="KW-1185">Reference proteome</keyword>
<evidence type="ECO:0008006" key="3">
    <source>
        <dbReference type="Google" id="ProtNLM"/>
    </source>
</evidence>
<name>A0ABX1BQM3_9ACTN</name>
<proteinExistence type="predicted"/>
<evidence type="ECO:0000313" key="2">
    <source>
        <dbReference type="Proteomes" id="UP000696294"/>
    </source>
</evidence>
<gene>
    <name evidence="1" type="ORF">HCN51_56710</name>
</gene>
<accession>A0ABX1BQM3</accession>
<dbReference type="EMBL" id="JAATEP010000107">
    <property type="protein sequence ID" value="NJP98767.1"/>
    <property type="molecule type" value="Genomic_DNA"/>
</dbReference>
<sequence>MLSGLDLTGVVVTADALHDQHGHARQVTAAGGHQLFIVKGNQPPLLCRLKALPWREAILNDRTDEGGHDRREVRRMKICTARTGLLFPHAAQAIQEHRGPAPHPRCHLP</sequence>
<reference evidence="1 2" key="1">
    <citation type="submission" date="2020-03" db="EMBL/GenBank/DDBJ databases">
        <title>WGS of actinomycetes isolated from Thailand.</title>
        <authorList>
            <person name="Thawai C."/>
        </authorList>
    </citation>
    <scope>NUCLEOTIDE SEQUENCE [LARGE SCALE GENOMIC DNA]</scope>
    <source>
        <strain evidence="1 2">FMUSA5-5</strain>
    </source>
</reference>